<feature type="compositionally biased region" description="Polar residues" evidence="1">
    <location>
        <begin position="83"/>
        <end position="106"/>
    </location>
</feature>
<comment type="caution">
    <text evidence="4">The sequence shown here is derived from an EMBL/GenBank/DDBJ whole genome shotgun (WGS) entry which is preliminary data.</text>
</comment>
<proteinExistence type="predicted"/>
<evidence type="ECO:0000313" key="4">
    <source>
        <dbReference type="EMBL" id="KAK3315981.1"/>
    </source>
</evidence>
<dbReference type="PANTHER" id="PTHR37544">
    <property type="entry name" value="SPRAY-RELATED"/>
    <property type="match status" value="1"/>
</dbReference>
<feature type="transmembrane region" description="Helical" evidence="2">
    <location>
        <begin position="20"/>
        <end position="39"/>
    </location>
</feature>
<feature type="transmembrane region" description="Helical" evidence="2">
    <location>
        <begin position="1105"/>
        <end position="1125"/>
    </location>
</feature>
<dbReference type="AlphaFoldDB" id="A0AAE0I1P8"/>
<feature type="region of interest" description="Disordered" evidence="1">
    <location>
        <begin position="73"/>
        <end position="110"/>
    </location>
</feature>
<gene>
    <name evidence="4" type="ORF">B0H66DRAFT_624787</name>
</gene>
<dbReference type="InterPro" id="IPR021840">
    <property type="entry name" value="DUF3433"/>
</dbReference>
<dbReference type="Proteomes" id="UP001283341">
    <property type="component" value="Unassembled WGS sequence"/>
</dbReference>
<name>A0AAE0I1P8_9PEZI</name>
<dbReference type="PANTHER" id="PTHR37544:SF3">
    <property type="entry name" value="SPRAY"/>
    <property type="match status" value="1"/>
</dbReference>
<feature type="compositionally biased region" description="Low complexity" evidence="1">
    <location>
        <begin position="750"/>
        <end position="761"/>
    </location>
</feature>
<keyword evidence="2" id="KW-1133">Transmembrane helix</keyword>
<dbReference type="EMBL" id="JAUEDM010000005">
    <property type="protein sequence ID" value="KAK3315981.1"/>
    <property type="molecule type" value="Genomic_DNA"/>
</dbReference>
<keyword evidence="5" id="KW-1185">Reference proteome</keyword>
<feature type="transmembrane region" description="Helical" evidence="2">
    <location>
        <begin position="631"/>
        <end position="650"/>
    </location>
</feature>
<reference evidence="4" key="2">
    <citation type="submission" date="2023-06" db="EMBL/GenBank/DDBJ databases">
        <authorList>
            <consortium name="Lawrence Berkeley National Laboratory"/>
            <person name="Haridas S."/>
            <person name="Hensen N."/>
            <person name="Bonometti L."/>
            <person name="Westerberg I."/>
            <person name="Brannstrom I.O."/>
            <person name="Guillou S."/>
            <person name="Cros-Aarteil S."/>
            <person name="Calhoun S."/>
            <person name="Kuo A."/>
            <person name="Mondo S."/>
            <person name="Pangilinan J."/>
            <person name="Riley R."/>
            <person name="Labutti K."/>
            <person name="Andreopoulos B."/>
            <person name="Lipzen A."/>
            <person name="Chen C."/>
            <person name="Yanf M."/>
            <person name="Daum C."/>
            <person name="Ng V."/>
            <person name="Clum A."/>
            <person name="Steindorff A."/>
            <person name="Ohm R."/>
            <person name="Martin F."/>
            <person name="Silar P."/>
            <person name="Natvig D."/>
            <person name="Lalanne C."/>
            <person name="Gautier V."/>
            <person name="Ament-Velasquez S.L."/>
            <person name="Kruys A."/>
            <person name="Hutchinson M.I."/>
            <person name="Powell A.J."/>
            <person name="Barry K."/>
            <person name="Miller A.N."/>
            <person name="Grigoriev I.V."/>
            <person name="Debuchy R."/>
            <person name="Gladieux P."/>
            <person name="Thoren M.H."/>
            <person name="Johannesson H."/>
        </authorList>
    </citation>
    <scope>NUCLEOTIDE SEQUENCE</scope>
    <source>
        <strain evidence="4">CBS 118394</strain>
    </source>
</reference>
<feature type="transmembrane region" description="Helical" evidence="2">
    <location>
        <begin position="1052"/>
        <end position="1072"/>
    </location>
</feature>
<evidence type="ECO:0000259" key="3">
    <source>
        <dbReference type="Pfam" id="PF20237"/>
    </source>
</evidence>
<protein>
    <recommendedName>
        <fullName evidence="3">DUF6594 domain-containing protein</fullName>
    </recommendedName>
</protein>
<feature type="transmembrane region" description="Helical" evidence="2">
    <location>
        <begin position="498"/>
        <end position="517"/>
    </location>
</feature>
<accession>A0AAE0I1P8</accession>
<evidence type="ECO:0000256" key="1">
    <source>
        <dbReference type="SAM" id="MobiDB-lite"/>
    </source>
</evidence>
<feature type="transmembrane region" description="Helical" evidence="2">
    <location>
        <begin position="796"/>
        <end position="820"/>
    </location>
</feature>
<dbReference type="Pfam" id="PF20237">
    <property type="entry name" value="DUF6594"/>
    <property type="match status" value="1"/>
</dbReference>
<reference evidence="4" key="1">
    <citation type="journal article" date="2023" name="Mol. Phylogenet. Evol.">
        <title>Genome-scale phylogeny and comparative genomics of the fungal order Sordariales.</title>
        <authorList>
            <person name="Hensen N."/>
            <person name="Bonometti L."/>
            <person name="Westerberg I."/>
            <person name="Brannstrom I.O."/>
            <person name="Guillou S."/>
            <person name="Cros-Aarteil S."/>
            <person name="Calhoun S."/>
            <person name="Haridas S."/>
            <person name="Kuo A."/>
            <person name="Mondo S."/>
            <person name="Pangilinan J."/>
            <person name="Riley R."/>
            <person name="LaButti K."/>
            <person name="Andreopoulos B."/>
            <person name="Lipzen A."/>
            <person name="Chen C."/>
            <person name="Yan M."/>
            <person name="Daum C."/>
            <person name="Ng V."/>
            <person name="Clum A."/>
            <person name="Steindorff A."/>
            <person name="Ohm R.A."/>
            <person name="Martin F."/>
            <person name="Silar P."/>
            <person name="Natvig D.O."/>
            <person name="Lalanne C."/>
            <person name="Gautier V."/>
            <person name="Ament-Velasquez S.L."/>
            <person name="Kruys A."/>
            <person name="Hutchinson M.I."/>
            <person name="Powell A.J."/>
            <person name="Barry K."/>
            <person name="Miller A.N."/>
            <person name="Grigoriev I.V."/>
            <person name="Debuchy R."/>
            <person name="Gladieux P."/>
            <person name="Hiltunen Thoren M."/>
            <person name="Johannesson H."/>
        </authorList>
    </citation>
    <scope>NUCLEOTIDE SEQUENCE</scope>
    <source>
        <strain evidence="4">CBS 118394</strain>
    </source>
</reference>
<feature type="region of interest" description="Disordered" evidence="1">
    <location>
        <begin position="750"/>
        <end position="777"/>
    </location>
</feature>
<evidence type="ECO:0000256" key="2">
    <source>
        <dbReference type="SAM" id="Phobius"/>
    </source>
</evidence>
<feature type="transmembrane region" description="Helical" evidence="2">
    <location>
        <begin position="576"/>
        <end position="602"/>
    </location>
</feature>
<feature type="transmembrane region" description="Helical" evidence="2">
    <location>
        <begin position="840"/>
        <end position="858"/>
    </location>
</feature>
<organism evidence="4 5">
    <name type="scientific">Apodospora peruviana</name>
    <dbReference type="NCBI Taxonomy" id="516989"/>
    <lineage>
        <taxon>Eukaryota</taxon>
        <taxon>Fungi</taxon>
        <taxon>Dikarya</taxon>
        <taxon>Ascomycota</taxon>
        <taxon>Pezizomycotina</taxon>
        <taxon>Sordariomycetes</taxon>
        <taxon>Sordariomycetidae</taxon>
        <taxon>Sordariales</taxon>
        <taxon>Lasiosphaeriaceae</taxon>
        <taxon>Apodospora</taxon>
    </lineage>
</organism>
<evidence type="ECO:0000313" key="5">
    <source>
        <dbReference type="Proteomes" id="UP001283341"/>
    </source>
</evidence>
<dbReference type="InterPro" id="IPR046529">
    <property type="entry name" value="DUF6594"/>
</dbReference>
<dbReference type="Pfam" id="PF11915">
    <property type="entry name" value="DUF3433"/>
    <property type="match status" value="2"/>
</dbReference>
<feature type="transmembrane region" description="Helical" evidence="2">
    <location>
        <begin position="1078"/>
        <end position="1098"/>
    </location>
</feature>
<sequence length="1131" mass="122368">MGNKRHHQPGYTPAPLRPWYLLSVLIYTCFLLSLLEYSLHTIPQIDTPQTSPSKYLDSPSYFFGGDINPLESPRRAEQGAPFPNSTAGFPNTTIPEHDNSTGSTGIPTRPSEIQLHLDPGAYAQLDPDYAVLHYRWNFVWVHDPRFGGRYVLPPPLGLDIRRHCTFYSAHIFPTGDEQDCRALFLTEGRTIHLVWGPWSAVDLDTPKGRQCFEEGQLIHTKIFRIPDLPSWKSDRKVVLPGPVEQEDIDDHGCWRDEELAGTTFEYPERAETWPSNFPVYPPPTAVTTSAKQSVATTITTSRPATTSIVTTTAVGQDGNPTVTVFTTTVPGQVITITVDGTRAAALLASDDPSSSGGITVNGTVLTLTDSLGRPTATVTSLLLPDGPGKTPYYHDSLQTMTTTLTDSAGHPTATQTITSNTVGRVNGAAVSPLSTTLRTMYDAAGIAVSTQTQYIIPGPPIPSSPPASNNNPSTPFYNPLDGTLPPNAVPVKPLSGSAYFLGSFAPTVLTTVLSLLTQIFNSSMRAMVPFLALLSGGSSSGGGVSAEDSLLLPLEGNNILRIDQTLRLAWRLKEPLLPLGHALQVLGMVLVALSSGAVGMALQGSCEKTSFTGCYLSLAVVRGPARAAEGILVGMLVIWVAIIWRVFVLVRRRSRVDDDGRKKKWSWSLLPTDGNPTSILGAAAMLLLVAAGDCSSSMGLREVLVAAGGTSSKAIITEKEMSGWFKGYRFAMNTRGQVVMLLSSQVEQQEQQQQQQQQQQQADRDASTTLGRGGGSLRRRCCGDLHSRRRRRTRTLLGHGVKVLFLAVLASLLAVISYYGSTNLLSSLSNPLEQFMDSQTIGVSFLFAGAGGMVDWFWSGFFSRTEQMEPYRCLSQRARSDAARRRSNMIRPRSSSIFSGLFSAIANRNTYLGAVAFAGLLSKFLPVLLSNIPFRLTLTWTTYIICTWASVSILSIMILVMLSSSWIKRPENMPVDPGTIAGRMYYVCDSWITEDLNAGMRDPGGGNTIGVLRGSWMDKNIPKKGVYYSLGKVVGYDGGKPRKRQESMIARLLMALVGGLAVVVPVLIMVLHPTKLTAILTTSCFVIAVAVGLAVLMVESQPKDVIGFTAAYAAVLVVFVGAALGPDAYQS</sequence>
<keyword evidence="2" id="KW-0812">Transmembrane</keyword>
<feature type="transmembrane region" description="Helical" evidence="2">
    <location>
        <begin position="940"/>
        <end position="962"/>
    </location>
</feature>
<feature type="domain" description="DUF6594" evidence="3">
    <location>
        <begin position="1044"/>
        <end position="1117"/>
    </location>
</feature>
<feature type="transmembrane region" description="Helical" evidence="2">
    <location>
        <begin position="911"/>
        <end position="934"/>
    </location>
</feature>
<keyword evidence="2" id="KW-0472">Membrane</keyword>